<feature type="transmembrane region" description="Helical" evidence="6">
    <location>
        <begin position="275"/>
        <end position="303"/>
    </location>
</feature>
<evidence type="ECO:0000256" key="3">
    <source>
        <dbReference type="ARBA" id="ARBA00022679"/>
    </source>
</evidence>
<dbReference type="Gene3D" id="3.40.50.2000">
    <property type="entry name" value="Glycogen Phosphorylase B"/>
    <property type="match status" value="1"/>
</dbReference>
<dbReference type="InterPro" id="IPR002213">
    <property type="entry name" value="UDP_glucos_trans"/>
</dbReference>
<reference evidence="8" key="1">
    <citation type="submission" date="2022-11" db="UniProtKB">
        <authorList>
            <consortium name="WormBaseParasite"/>
        </authorList>
    </citation>
    <scope>IDENTIFICATION</scope>
</reference>
<comment type="catalytic activity">
    <reaction evidence="4 6">
        <text>glucuronate acceptor + UDP-alpha-D-glucuronate = acceptor beta-D-glucuronoside + UDP + H(+)</text>
        <dbReference type="Rhea" id="RHEA:21032"/>
        <dbReference type="ChEBI" id="CHEBI:15378"/>
        <dbReference type="ChEBI" id="CHEBI:58052"/>
        <dbReference type="ChEBI" id="CHEBI:58223"/>
        <dbReference type="ChEBI" id="CHEBI:132367"/>
        <dbReference type="ChEBI" id="CHEBI:132368"/>
        <dbReference type="EC" id="2.4.1.17"/>
    </reaction>
</comment>
<keyword evidence="6" id="KW-0812">Transmembrane</keyword>
<keyword evidence="7" id="KW-1185">Reference proteome</keyword>
<keyword evidence="2 5" id="KW-0328">Glycosyltransferase</keyword>
<sequence>MFLKIVNRLFQKHISPDFPDVDTLSAKSSLIFVNSDEFLDFARPILHKTIYIGGAGLEMPKPLSPFFQGIMKKGMKGIVLVSFGTAVYTPAFSAANRKIMFKAFSAFPEYHFLMKISKGDNGTAEMAKNITNIEFVEWLPQSDLLSHPRMKGFISHGGFNSVLETARRGIPAIILPFFFDQFRNGKMIEHREIGRIISKIDFGEESLKFALKEILYNPKYKNAAERLKSLMTKKPNQPDDTFLKWTNFLLEHGNLPELISIGAKMNLISYLSLDVIATMILFLILSILFIKMVFKFIFATLFFKIKTE</sequence>
<dbReference type="InterPro" id="IPR035595">
    <property type="entry name" value="UDP_glycos_trans_CS"/>
</dbReference>
<comment type="similarity">
    <text evidence="1 5">Belongs to the UDP-glycosyltransferase family.</text>
</comment>
<protein>
    <recommendedName>
        <fullName evidence="6">UDP-glucuronosyltransferase</fullName>
        <ecNumber evidence="6">2.4.1.17</ecNumber>
    </recommendedName>
</protein>
<dbReference type="GO" id="GO:0016020">
    <property type="term" value="C:membrane"/>
    <property type="evidence" value="ECO:0007669"/>
    <property type="project" value="UniProtKB-SubCell"/>
</dbReference>
<evidence type="ECO:0000256" key="4">
    <source>
        <dbReference type="ARBA" id="ARBA00047475"/>
    </source>
</evidence>
<keyword evidence="3 5" id="KW-0808">Transferase</keyword>
<proteinExistence type="inferred from homology"/>
<dbReference type="EC" id="2.4.1.17" evidence="6"/>
<evidence type="ECO:0000256" key="2">
    <source>
        <dbReference type="ARBA" id="ARBA00022676"/>
    </source>
</evidence>
<dbReference type="PANTHER" id="PTHR48043">
    <property type="entry name" value="EG:EG0003.4 PROTEIN-RELATED"/>
    <property type="match status" value="1"/>
</dbReference>
<comment type="subcellular location">
    <subcellularLocation>
        <location evidence="6">Membrane</location>
        <topology evidence="6">Single-pass membrane protein</topology>
    </subcellularLocation>
</comment>
<evidence type="ECO:0000256" key="5">
    <source>
        <dbReference type="RuleBase" id="RU003718"/>
    </source>
</evidence>
<dbReference type="InterPro" id="IPR050271">
    <property type="entry name" value="UDP-glycosyltransferase"/>
</dbReference>
<dbReference type="CDD" id="cd03784">
    <property type="entry name" value="GT1_Gtf-like"/>
    <property type="match status" value="1"/>
</dbReference>
<name>A0A914YB19_9BILA</name>
<evidence type="ECO:0000313" key="8">
    <source>
        <dbReference type="WBParaSite" id="PSU_v2.g1596.t1"/>
    </source>
</evidence>
<dbReference type="Pfam" id="PF00201">
    <property type="entry name" value="UDPGT"/>
    <property type="match status" value="1"/>
</dbReference>
<keyword evidence="6" id="KW-1133">Transmembrane helix</keyword>
<dbReference type="FunFam" id="3.40.50.2000:FF:000021">
    <property type="entry name" value="UDP-glucuronosyltransferase"/>
    <property type="match status" value="1"/>
</dbReference>
<evidence type="ECO:0000313" key="7">
    <source>
        <dbReference type="Proteomes" id="UP000887577"/>
    </source>
</evidence>
<dbReference type="WBParaSite" id="PSU_v2.g1596.t1">
    <property type="protein sequence ID" value="PSU_v2.g1596.t1"/>
    <property type="gene ID" value="PSU_v2.g1596"/>
</dbReference>
<organism evidence="7 8">
    <name type="scientific">Panagrolaimus superbus</name>
    <dbReference type="NCBI Taxonomy" id="310955"/>
    <lineage>
        <taxon>Eukaryota</taxon>
        <taxon>Metazoa</taxon>
        <taxon>Ecdysozoa</taxon>
        <taxon>Nematoda</taxon>
        <taxon>Chromadorea</taxon>
        <taxon>Rhabditida</taxon>
        <taxon>Tylenchina</taxon>
        <taxon>Panagrolaimomorpha</taxon>
        <taxon>Panagrolaimoidea</taxon>
        <taxon>Panagrolaimidae</taxon>
        <taxon>Panagrolaimus</taxon>
    </lineage>
</organism>
<keyword evidence="6" id="KW-0472">Membrane</keyword>
<dbReference type="PANTHER" id="PTHR48043:SF143">
    <property type="entry name" value="UDP-GLUCURONOSYLTRANSFERASE"/>
    <property type="match status" value="1"/>
</dbReference>
<dbReference type="PROSITE" id="PS00375">
    <property type="entry name" value="UDPGT"/>
    <property type="match status" value="1"/>
</dbReference>
<dbReference type="AlphaFoldDB" id="A0A914YB19"/>
<dbReference type="Proteomes" id="UP000887577">
    <property type="component" value="Unplaced"/>
</dbReference>
<dbReference type="SUPFAM" id="SSF53756">
    <property type="entry name" value="UDP-Glycosyltransferase/glycogen phosphorylase"/>
    <property type="match status" value="1"/>
</dbReference>
<evidence type="ECO:0000256" key="6">
    <source>
        <dbReference type="RuleBase" id="RU362059"/>
    </source>
</evidence>
<dbReference type="GO" id="GO:0015020">
    <property type="term" value="F:glucuronosyltransferase activity"/>
    <property type="evidence" value="ECO:0007669"/>
    <property type="project" value="UniProtKB-EC"/>
</dbReference>
<accession>A0A914YB19</accession>
<evidence type="ECO:0000256" key="1">
    <source>
        <dbReference type="ARBA" id="ARBA00009995"/>
    </source>
</evidence>